<name>Q01ZQ6_SOLUE</name>
<feature type="domain" description="Amidohydrolase-related" evidence="2">
    <location>
        <begin position="70"/>
        <end position="417"/>
    </location>
</feature>
<dbReference type="Gene3D" id="3.20.20.140">
    <property type="entry name" value="Metal-dependent hydrolases"/>
    <property type="match status" value="1"/>
</dbReference>
<gene>
    <name evidence="3" type="ordered locus">Acid_3891</name>
</gene>
<dbReference type="PANTHER" id="PTHR43135:SF3">
    <property type="entry name" value="ALPHA-D-RIBOSE 1-METHYLPHOSPHONATE 5-TRIPHOSPHATE DIPHOSPHATASE"/>
    <property type="match status" value="1"/>
</dbReference>
<dbReference type="InterPro" id="IPR032466">
    <property type="entry name" value="Metal_Hydrolase"/>
</dbReference>
<dbReference type="EMBL" id="CP000473">
    <property type="protein sequence ID" value="ABJ84859.1"/>
    <property type="molecule type" value="Genomic_DNA"/>
</dbReference>
<dbReference type="FunCoup" id="Q01ZQ6">
    <property type="interactions" value="13"/>
</dbReference>
<dbReference type="InterPro" id="IPR051781">
    <property type="entry name" value="Metallo-dep_Hydrolase"/>
</dbReference>
<dbReference type="InterPro" id="IPR006680">
    <property type="entry name" value="Amidohydro-rel"/>
</dbReference>
<dbReference type="SUPFAM" id="SSF51556">
    <property type="entry name" value="Metallo-dependent hydrolases"/>
    <property type="match status" value="1"/>
</dbReference>
<evidence type="ECO:0000259" key="2">
    <source>
        <dbReference type="Pfam" id="PF01979"/>
    </source>
</evidence>
<dbReference type="AlphaFoldDB" id="Q01ZQ6"/>
<dbReference type="eggNOG" id="COG4642">
    <property type="taxonomic scope" value="Bacteria"/>
</dbReference>
<dbReference type="PANTHER" id="PTHR43135">
    <property type="entry name" value="ALPHA-D-RIBOSE 1-METHYLPHOSPHONATE 5-TRIPHOSPHATE DIPHOSPHATASE"/>
    <property type="match status" value="1"/>
</dbReference>
<sequence length="609" mass="63958" precursor="true">MRRLLSLLLFSFALGAQPTAIVIRGARVVDGTGAPAREATVVIRGSRIEAVATNADVPAGARVIDATGQTLLPGLFDLHTHLSASAANGVPGDWGKNLKAYLASGVTTVNDYATYGEMFAPMRQLLKSGATPGPHVNMAVRMSTPGGHGTEAGWGDFMTLIAATPAQAHAQMKIALAYKPDLIKVFTDGWRYGSAPNLSSMNLETLAAIVEDAHAANVKVVTHTVTLEGAKIAARAGVDILVHGIGDADVDTELIDLMKAKHTAYVSTLAVYEYKAGGPPAAKLATLLDPGSRATLRPQASTAPMPPERAARWKHLTGNVERLFAAGIPVGAGTDAGMPGTYHGYASLRELELLVESGLSPLAAIAAATGESARAVGVDGDRGTVAAGKAADLVLVDGRPDERIADIEKTRRVFLGGVEVALPDLEKAIQSPEMTALPAHSVDALVDDMERTDGRTRLGTLRVNGTDAGVDHSQMIFLPVVRSGHDHAMLVTAAMAAKDAPFVRLELPLTPGGIELADVSRYAGVTFEVRGEGEGRLVVGSYHLRNADAYGAPFVMGAEWKTVKIPFAELRRKAGTGVWDGKDGRSLCFDLSAAASASAWMELDNVRFY</sequence>
<dbReference type="SUPFAM" id="SSF51338">
    <property type="entry name" value="Composite domain of metallo-dependent hydrolases"/>
    <property type="match status" value="1"/>
</dbReference>
<dbReference type="Gene3D" id="2.30.40.10">
    <property type="entry name" value="Urease, subunit C, domain 1"/>
    <property type="match status" value="1"/>
</dbReference>
<reference evidence="3" key="1">
    <citation type="submission" date="2006-10" db="EMBL/GenBank/DDBJ databases">
        <title>Complete sequence of Solibacter usitatus Ellin6076.</title>
        <authorList>
            <consortium name="US DOE Joint Genome Institute"/>
            <person name="Copeland A."/>
            <person name="Lucas S."/>
            <person name="Lapidus A."/>
            <person name="Barry K."/>
            <person name="Detter J.C."/>
            <person name="Glavina del Rio T."/>
            <person name="Hammon N."/>
            <person name="Israni S."/>
            <person name="Dalin E."/>
            <person name="Tice H."/>
            <person name="Pitluck S."/>
            <person name="Thompson L.S."/>
            <person name="Brettin T."/>
            <person name="Bruce D."/>
            <person name="Han C."/>
            <person name="Tapia R."/>
            <person name="Gilna P."/>
            <person name="Schmutz J."/>
            <person name="Larimer F."/>
            <person name="Land M."/>
            <person name="Hauser L."/>
            <person name="Kyrpides N."/>
            <person name="Mikhailova N."/>
            <person name="Janssen P.H."/>
            <person name="Kuske C.R."/>
            <person name="Richardson P."/>
        </authorList>
    </citation>
    <scope>NUCLEOTIDE SEQUENCE</scope>
    <source>
        <strain evidence="3">Ellin6076</strain>
    </source>
</reference>
<evidence type="ECO:0000313" key="3">
    <source>
        <dbReference type="EMBL" id="ABJ84859.1"/>
    </source>
</evidence>
<dbReference type="GO" id="GO:0016810">
    <property type="term" value="F:hydrolase activity, acting on carbon-nitrogen (but not peptide) bonds"/>
    <property type="evidence" value="ECO:0007669"/>
    <property type="project" value="InterPro"/>
</dbReference>
<feature type="signal peptide" evidence="1">
    <location>
        <begin position="1"/>
        <end position="16"/>
    </location>
</feature>
<keyword evidence="3" id="KW-0378">Hydrolase</keyword>
<dbReference type="HOGENOM" id="CLU_459886_0_0_0"/>
<dbReference type="eggNOG" id="COG1228">
    <property type="taxonomic scope" value="Bacteria"/>
</dbReference>
<protein>
    <submittedName>
        <fullName evidence="3">Amidohydrolase</fullName>
    </submittedName>
</protein>
<keyword evidence="1" id="KW-0732">Signal</keyword>
<feature type="chain" id="PRO_5004163547" evidence="1">
    <location>
        <begin position="17"/>
        <end position="609"/>
    </location>
</feature>
<evidence type="ECO:0000256" key="1">
    <source>
        <dbReference type="SAM" id="SignalP"/>
    </source>
</evidence>
<organism evidence="3">
    <name type="scientific">Solibacter usitatus (strain Ellin6076)</name>
    <dbReference type="NCBI Taxonomy" id="234267"/>
    <lineage>
        <taxon>Bacteria</taxon>
        <taxon>Pseudomonadati</taxon>
        <taxon>Acidobacteriota</taxon>
        <taxon>Terriglobia</taxon>
        <taxon>Bryobacterales</taxon>
        <taxon>Solibacteraceae</taxon>
        <taxon>Candidatus Solibacter</taxon>
    </lineage>
</organism>
<dbReference type="STRING" id="234267.Acid_3891"/>
<proteinExistence type="predicted"/>
<accession>Q01ZQ6</accession>
<dbReference type="Pfam" id="PF01979">
    <property type="entry name" value="Amidohydro_1"/>
    <property type="match status" value="1"/>
</dbReference>
<dbReference type="KEGG" id="sus:Acid_3891"/>
<dbReference type="SUPFAM" id="SSF49785">
    <property type="entry name" value="Galactose-binding domain-like"/>
    <property type="match status" value="1"/>
</dbReference>
<dbReference type="InterPro" id="IPR008979">
    <property type="entry name" value="Galactose-bd-like_sf"/>
</dbReference>
<dbReference type="InParanoid" id="Q01ZQ6"/>
<dbReference type="InterPro" id="IPR011059">
    <property type="entry name" value="Metal-dep_hydrolase_composite"/>
</dbReference>
<dbReference type="OrthoDB" id="9797498at2"/>